<organism evidence="1 2">
    <name type="scientific">Bradyrhizobium japonicum</name>
    <dbReference type="NCBI Taxonomy" id="375"/>
    <lineage>
        <taxon>Bacteria</taxon>
        <taxon>Pseudomonadati</taxon>
        <taxon>Pseudomonadota</taxon>
        <taxon>Alphaproteobacteria</taxon>
        <taxon>Hyphomicrobiales</taxon>
        <taxon>Nitrobacteraceae</taxon>
        <taxon>Bradyrhizobium</taxon>
    </lineage>
</organism>
<dbReference type="AlphaFoldDB" id="A0A1L3FAR5"/>
<sequence>MEVAAKGRQLRRPYYFVASYPASHLDDLRPSEGGAAISYKARDSVVSAVLTFNAPGKIASLTCGRLNQGGYS</sequence>
<evidence type="ECO:0000313" key="1">
    <source>
        <dbReference type="EMBL" id="APG10374.1"/>
    </source>
</evidence>
<accession>A0A1L3FAR5</accession>
<gene>
    <name evidence="1" type="ORF">BKD09_18760</name>
</gene>
<protein>
    <submittedName>
        <fullName evidence="1">Uncharacterized protein</fullName>
    </submittedName>
</protein>
<reference evidence="1 2" key="1">
    <citation type="submission" date="2016-11" db="EMBL/GenBank/DDBJ databases">
        <title>Complete Genome Sequence of Bradyrhizobium sp. strain J5, an isolated from soybean nodule in Hokkaido.</title>
        <authorList>
            <person name="Kanehara K."/>
        </authorList>
    </citation>
    <scope>NUCLEOTIDE SEQUENCE [LARGE SCALE GENOMIC DNA]</scope>
    <source>
        <strain evidence="1 2">J5</strain>
    </source>
</reference>
<name>A0A1L3FAR5_BRAJP</name>
<dbReference type="EMBL" id="CP017637">
    <property type="protein sequence ID" value="APG10374.1"/>
    <property type="molecule type" value="Genomic_DNA"/>
</dbReference>
<dbReference type="Proteomes" id="UP000181962">
    <property type="component" value="Chromosome"/>
</dbReference>
<evidence type="ECO:0000313" key="2">
    <source>
        <dbReference type="Proteomes" id="UP000181962"/>
    </source>
</evidence>
<proteinExistence type="predicted"/>